<evidence type="ECO:0000313" key="1">
    <source>
        <dbReference type="EMBL" id="ABG66183.1"/>
    </source>
</evidence>
<gene>
    <name evidence="1" type="ordered locus">LOC_Os10g36839</name>
</gene>
<reference evidence="1" key="1">
    <citation type="journal article" date="2003" name="Science">
        <title>In-depth view of structure, activity, and evolution of rice chromosome 10.</title>
        <authorList>
            <consortium name="Rice Chromosome 10 Sequencing Consortium"/>
        </authorList>
    </citation>
    <scope>NUCLEOTIDE SEQUENCE [LARGE SCALE GENOMIC DNA]</scope>
</reference>
<proteinExistence type="predicted"/>
<dbReference type="EMBL" id="DP000086">
    <property type="protein sequence ID" value="ABG66183.1"/>
    <property type="molecule type" value="Genomic_DNA"/>
</dbReference>
<dbReference type="AlphaFoldDB" id="Q109F3"/>
<sequence>MALLLPLVWIFQRHLKLDAIDDEDKRT</sequence>
<organism evidence="1">
    <name type="scientific">Oryza sativa subsp. japonica</name>
    <name type="common">Rice</name>
    <dbReference type="NCBI Taxonomy" id="39947"/>
    <lineage>
        <taxon>Eukaryota</taxon>
        <taxon>Viridiplantae</taxon>
        <taxon>Streptophyta</taxon>
        <taxon>Embryophyta</taxon>
        <taxon>Tracheophyta</taxon>
        <taxon>Spermatophyta</taxon>
        <taxon>Magnoliopsida</taxon>
        <taxon>Liliopsida</taxon>
        <taxon>Poales</taxon>
        <taxon>Poaceae</taxon>
        <taxon>BOP clade</taxon>
        <taxon>Oryzoideae</taxon>
        <taxon>Oryzeae</taxon>
        <taxon>Oryzinae</taxon>
        <taxon>Oryza</taxon>
        <taxon>Oryza sativa</taxon>
    </lineage>
</organism>
<accession>Q109F3</accession>
<name>Q109F3_ORYSJ</name>
<protein>
    <submittedName>
        <fullName evidence="1">Uncharacterized protein</fullName>
    </submittedName>
</protein>
<reference evidence="1" key="3">
    <citation type="submission" date="2006-07" db="EMBL/GenBank/DDBJ databases">
        <authorList>
            <person name="Buell R."/>
        </authorList>
    </citation>
    <scope>NUCLEOTIDE SEQUENCE</scope>
</reference>
<reference evidence="1" key="2">
    <citation type="submission" date="2003-05" db="EMBL/GenBank/DDBJ databases">
        <authorList>
            <person name="Buell C.R."/>
            <person name="Wing R.A."/>
            <person name="McCombie W.R."/>
            <person name="Messing J."/>
            <person name="Yuan Q."/>
            <person name="Ouyang S."/>
        </authorList>
    </citation>
    <scope>NUCLEOTIDE SEQUENCE</scope>
</reference>